<reference evidence="1" key="1">
    <citation type="journal article" date="2015" name="Nature">
        <title>Complex archaea that bridge the gap between prokaryotes and eukaryotes.</title>
        <authorList>
            <person name="Spang A."/>
            <person name="Saw J.H."/>
            <person name="Jorgensen S.L."/>
            <person name="Zaremba-Niedzwiedzka K."/>
            <person name="Martijn J."/>
            <person name="Lind A.E."/>
            <person name="van Eijk R."/>
            <person name="Schleper C."/>
            <person name="Guy L."/>
            <person name="Ettema T.J."/>
        </authorList>
    </citation>
    <scope>NUCLEOTIDE SEQUENCE</scope>
</reference>
<accession>A0A0F9FHN2</accession>
<dbReference type="EMBL" id="LAZR01021272">
    <property type="protein sequence ID" value="KKL85899.1"/>
    <property type="molecule type" value="Genomic_DNA"/>
</dbReference>
<sequence length="228" mass="25127">MEATEVGWGKYKEYGGPFIRGAHRYSDPPDMTESDRIVGVTSATETPFYDGTNCYDGQIITSTIIQTIERSYYGVSGVLGEVARADPTVIEEFSDRIEKMDLIFSKNSRGRWRFFFSSGDEVDTLEEQRRAFHLHSTGAAGTWDDASKQWAKEMAAAVASVWAHPTAQAVQRKFAARKIRLYAFKGSKKIVDGAPDTAVGRAFVATYLSFAVNNPMSSPPAAAGRATR</sequence>
<organism evidence="1">
    <name type="scientific">marine sediment metagenome</name>
    <dbReference type="NCBI Taxonomy" id="412755"/>
    <lineage>
        <taxon>unclassified sequences</taxon>
        <taxon>metagenomes</taxon>
        <taxon>ecological metagenomes</taxon>
    </lineage>
</organism>
<comment type="caution">
    <text evidence="1">The sequence shown here is derived from an EMBL/GenBank/DDBJ whole genome shotgun (WGS) entry which is preliminary data.</text>
</comment>
<protein>
    <submittedName>
        <fullName evidence="1">Uncharacterized protein</fullName>
    </submittedName>
</protein>
<dbReference type="AlphaFoldDB" id="A0A0F9FHN2"/>
<evidence type="ECO:0000313" key="1">
    <source>
        <dbReference type="EMBL" id="KKL85899.1"/>
    </source>
</evidence>
<gene>
    <name evidence="1" type="ORF">LCGC14_1950130</name>
</gene>
<proteinExistence type="predicted"/>
<name>A0A0F9FHN2_9ZZZZ</name>